<dbReference type="EMBL" id="JAEINI020000004">
    <property type="protein sequence ID" value="MCB5226883.1"/>
    <property type="molecule type" value="Genomic_DNA"/>
</dbReference>
<organism evidence="8 9">
    <name type="scientific">Alishewanella maricola</name>
    <dbReference type="NCBI Taxonomy" id="2795740"/>
    <lineage>
        <taxon>Bacteria</taxon>
        <taxon>Pseudomonadati</taxon>
        <taxon>Pseudomonadota</taxon>
        <taxon>Gammaproteobacteria</taxon>
        <taxon>Alteromonadales</taxon>
        <taxon>Alteromonadaceae</taxon>
        <taxon>Alishewanella</taxon>
    </lineage>
</organism>
<evidence type="ECO:0000256" key="6">
    <source>
        <dbReference type="ARBA" id="ARBA00026106"/>
    </source>
</evidence>
<evidence type="ECO:0000313" key="8">
    <source>
        <dbReference type="EMBL" id="MCB5226883.1"/>
    </source>
</evidence>
<reference evidence="8 9" key="1">
    <citation type="submission" date="2021-10" db="EMBL/GenBank/DDBJ databases">
        <title>Alishewanella koreense sp. nov. isolated from seawater of southwestern coast in South Korea and the proposal for the reclassification of Rheinheimera perlucida and Rheinheimera tuosuensis as Arsukibacterium perlucida and Arsukibacterium tuosuensis.</title>
        <authorList>
            <person name="Kim K.H."/>
            <person name="Ruan W."/>
            <person name="Kim K.R."/>
            <person name="Baek J.H."/>
            <person name="Jeon C.O."/>
        </authorList>
    </citation>
    <scope>NUCLEOTIDE SEQUENCE [LARGE SCALE GENOMIC DNA]</scope>
    <source>
        <strain evidence="8 9">16-MA</strain>
    </source>
</reference>
<dbReference type="SUPFAM" id="SSF53383">
    <property type="entry name" value="PLP-dependent transferases"/>
    <property type="match status" value="1"/>
</dbReference>
<comment type="similarity">
    <text evidence="2">Belongs to the class-I pyridoxal-phosphate-dependent aminotransferase family.</text>
</comment>
<keyword evidence="9" id="KW-1185">Reference proteome</keyword>
<comment type="cofactor">
    <cofactor evidence="1">
        <name>pyridoxal 5'-phosphate</name>
        <dbReference type="ChEBI" id="CHEBI:597326"/>
    </cofactor>
</comment>
<evidence type="ECO:0000313" key="9">
    <source>
        <dbReference type="Proteomes" id="UP000633814"/>
    </source>
</evidence>
<evidence type="ECO:0000256" key="5">
    <source>
        <dbReference type="ARBA" id="ARBA00022898"/>
    </source>
</evidence>
<evidence type="ECO:0000256" key="4">
    <source>
        <dbReference type="ARBA" id="ARBA00022679"/>
    </source>
</evidence>
<dbReference type="Pfam" id="PF00155">
    <property type="entry name" value="Aminotran_1_2"/>
    <property type="match status" value="1"/>
</dbReference>
<accession>A0ABS8C3H4</accession>
<dbReference type="PANTHER" id="PTHR43488">
    <property type="entry name" value="GLUTAMATE-PYRUVATE AMINOTRANSFERASE ALAA"/>
    <property type="match status" value="1"/>
</dbReference>
<dbReference type="PANTHER" id="PTHR43488:SF2">
    <property type="entry name" value="GLUTAMATE-PYRUVATE AMINOTRANSFERASE ALAA"/>
    <property type="match status" value="1"/>
</dbReference>
<feature type="domain" description="Aminotransferase class I/classII large" evidence="7">
    <location>
        <begin position="35"/>
        <end position="394"/>
    </location>
</feature>
<gene>
    <name evidence="8" type="ORF">JAO78_008645</name>
</gene>
<evidence type="ECO:0000256" key="2">
    <source>
        <dbReference type="ARBA" id="ARBA00007441"/>
    </source>
</evidence>
<dbReference type="RefSeq" id="WP_226750968.1">
    <property type="nucleotide sequence ID" value="NZ_JAEINI020000004.1"/>
</dbReference>
<keyword evidence="3 8" id="KW-0032">Aminotransferase</keyword>
<dbReference type="Gene3D" id="3.40.640.10">
    <property type="entry name" value="Type I PLP-dependent aspartate aminotransferase-like (Major domain)"/>
    <property type="match status" value="1"/>
</dbReference>
<evidence type="ECO:0000259" key="7">
    <source>
        <dbReference type="Pfam" id="PF00155"/>
    </source>
</evidence>
<dbReference type="InterPro" id="IPR015424">
    <property type="entry name" value="PyrdxlP-dep_Trfase"/>
</dbReference>
<evidence type="ECO:0000256" key="3">
    <source>
        <dbReference type="ARBA" id="ARBA00022576"/>
    </source>
</evidence>
<dbReference type="CDD" id="cd00609">
    <property type="entry name" value="AAT_like"/>
    <property type="match status" value="1"/>
</dbReference>
<sequence>MKPIERSTKLDGVCYDIRGPVAREAKRMEEEGHRILKLNIGNPAPFGFEAPDEILKHVIHNLPTAQGYSDSQGIYPARVAVAQYYQQRGIRGADADDVYIGNGVSELILMALQGLLNTADEVLVPMPDYPLWTAAVNLAGGKAVHYLCDEQQDWYPSLEDIKAKISKKTRAIVLINPNNPTGAVYSPEFLRELLEIARQHKLVVMSDEIYDKVLYDGTEHVSTAALADDLVMLTFGGLSKNYRIAGFRIGWLFISGAKKLAKNYIEGLNILASMRLCANVPCQHAVQTALGGYQSINELTVPGGRLYDQMDLAHKLVNEIDGVSCMRPKGAMYLFPKIDLKKYHIKDDELFVLDFLRQHKVLLVHGRAFNWPEPDHFRIVTLPHKDQLRQAISKLAQFLPSYSQE</sequence>
<name>A0ABS8C3H4_9ALTE</name>
<dbReference type="GO" id="GO:0008483">
    <property type="term" value="F:transaminase activity"/>
    <property type="evidence" value="ECO:0007669"/>
    <property type="project" value="UniProtKB-KW"/>
</dbReference>
<dbReference type="InterPro" id="IPR004839">
    <property type="entry name" value="Aminotransferase_I/II_large"/>
</dbReference>
<evidence type="ECO:0000256" key="1">
    <source>
        <dbReference type="ARBA" id="ARBA00001933"/>
    </source>
</evidence>
<proteinExistence type="inferred from homology"/>
<dbReference type="InterPro" id="IPR015422">
    <property type="entry name" value="PyrdxlP-dep_Trfase_small"/>
</dbReference>
<keyword evidence="4" id="KW-0808">Transferase</keyword>
<dbReference type="Proteomes" id="UP000633814">
    <property type="component" value="Unassembled WGS sequence"/>
</dbReference>
<dbReference type="Gene3D" id="3.90.1150.10">
    <property type="entry name" value="Aspartate Aminotransferase, domain 1"/>
    <property type="match status" value="1"/>
</dbReference>
<protein>
    <recommendedName>
        <fullName evidence="6">alanine transaminase</fullName>
        <ecNumber evidence="6">2.6.1.2</ecNumber>
    </recommendedName>
</protein>
<dbReference type="InterPro" id="IPR051926">
    <property type="entry name" value="Ala_Aminotransferase"/>
</dbReference>
<dbReference type="EC" id="2.6.1.2" evidence="6"/>
<keyword evidence="5" id="KW-0663">Pyridoxal phosphate</keyword>
<dbReference type="InterPro" id="IPR015421">
    <property type="entry name" value="PyrdxlP-dep_Trfase_major"/>
</dbReference>
<comment type="caution">
    <text evidence="8">The sequence shown here is derived from an EMBL/GenBank/DDBJ whole genome shotgun (WGS) entry which is preliminary data.</text>
</comment>